<comment type="similarity">
    <text evidence="10 11">Belongs to the class-I aminoacyl-tRNA synthetase family. TyrS type 1 subfamily.</text>
</comment>
<gene>
    <name evidence="11" type="primary">tyrS</name>
    <name evidence="14" type="ORF">UABAM_02170</name>
</gene>
<dbReference type="InterPro" id="IPR036986">
    <property type="entry name" value="S4_RNA-bd_sf"/>
</dbReference>
<evidence type="ECO:0000256" key="10">
    <source>
        <dbReference type="ARBA" id="ARBA00060965"/>
    </source>
</evidence>
<dbReference type="RefSeq" id="WP_151967998.1">
    <property type="nucleotide sequence ID" value="NZ_AP019860.1"/>
</dbReference>
<evidence type="ECO:0000256" key="12">
    <source>
        <dbReference type="PROSITE-ProRule" id="PRU00182"/>
    </source>
</evidence>
<dbReference type="FunFam" id="1.10.240.10:FF:000001">
    <property type="entry name" value="Tyrosine--tRNA ligase"/>
    <property type="match status" value="1"/>
</dbReference>
<dbReference type="PANTHER" id="PTHR11766">
    <property type="entry name" value="TYROSYL-TRNA SYNTHETASE"/>
    <property type="match status" value="1"/>
</dbReference>
<keyword evidence="8 11" id="KW-0030">Aminoacyl-tRNA synthetase</keyword>
<keyword evidence="4 11" id="KW-0547">Nucleotide-binding</keyword>
<dbReference type="Gene3D" id="3.40.50.620">
    <property type="entry name" value="HUPs"/>
    <property type="match status" value="1"/>
</dbReference>
<keyword evidence="3 11" id="KW-0436">Ligase</keyword>
<dbReference type="CDD" id="cd00165">
    <property type="entry name" value="S4"/>
    <property type="match status" value="1"/>
</dbReference>
<dbReference type="GO" id="GO:0042803">
    <property type="term" value="F:protein homodimerization activity"/>
    <property type="evidence" value="ECO:0007669"/>
    <property type="project" value="UniProtKB-ARBA"/>
</dbReference>
<dbReference type="HAMAP" id="MF_02006">
    <property type="entry name" value="Tyr_tRNA_synth_type1"/>
    <property type="match status" value="1"/>
</dbReference>
<evidence type="ECO:0000313" key="15">
    <source>
        <dbReference type="Proteomes" id="UP000326354"/>
    </source>
</evidence>
<comment type="function">
    <text evidence="11">Catalyzes the attachment of tyrosine to tRNA(Tyr) in a two-step reaction: tyrosine is first activated by ATP to form Tyr-AMP and then transferred to the acceptor end of tRNA(Tyr).</text>
</comment>
<dbReference type="FunFam" id="3.40.50.620:FF:000008">
    <property type="entry name" value="Tyrosine--tRNA ligase"/>
    <property type="match status" value="1"/>
</dbReference>
<dbReference type="InterPro" id="IPR014729">
    <property type="entry name" value="Rossmann-like_a/b/a_fold"/>
</dbReference>
<comment type="subcellular location">
    <subcellularLocation>
        <location evidence="1 11">Cytoplasm</location>
    </subcellularLocation>
</comment>
<dbReference type="Pfam" id="PF22421">
    <property type="entry name" value="SYY_C-terminal"/>
    <property type="match status" value="1"/>
</dbReference>
<evidence type="ECO:0000256" key="5">
    <source>
        <dbReference type="ARBA" id="ARBA00022840"/>
    </source>
</evidence>
<dbReference type="Gene3D" id="1.10.240.10">
    <property type="entry name" value="Tyrosyl-Transfer RNA Synthetase"/>
    <property type="match status" value="1"/>
</dbReference>
<accession>A0A5S9INI5</accession>
<dbReference type="InterPro" id="IPR002307">
    <property type="entry name" value="Tyr-tRNA-ligase"/>
</dbReference>
<dbReference type="Proteomes" id="UP000326354">
    <property type="component" value="Chromosome"/>
</dbReference>
<evidence type="ECO:0000256" key="7">
    <source>
        <dbReference type="ARBA" id="ARBA00022917"/>
    </source>
</evidence>
<feature type="short sequence motif" description="'KMSKS' region" evidence="11">
    <location>
        <begin position="236"/>
        <end position="240"/>
    </location>
</feature>
<evidence type="ECO:0000256" key="4">
    <source>
        <dbReference type="ARBA" id="ARBA00022741"/>
    </source>
</evidence>
<feature type="short sequence motif" description="'HIGH' region" evidence="11">
    <location>
        <begin position="46"/>
        <end position="55"/>
    </location>
</feature>
<dbReference type="SUPFAM" id="SSF55174">
    <property type="entry name" value="Alpha-L RNA-binding motif"/>
    <property type="match status" value="1"/>
</dbReference>
<dbReference type="GO" id="GO:0005829">
    <property type="term" value="C:cytosol"/>
    <property type="evidence" value="ECO:0007669"/>
    <property type="project" value="TreeGrafter"/>
</dbReference>
<dbReference type="PRINTS" id="PR01040">
    <property type="entry name" value="TRNASYNTHTYR"/>
</dbReference>
<name>A0A5S9INI5_UABAM</name>
<evidence type="ECO:0000259" key="13">
    <source>
        <dbReference type="Pfam" id="PF22421"/>
    </source>
</evidence>
<dbReference type="InterPro" id="IPR024088">
    <property type="entry name" value="Tyr-tRNA-ligase_bac-type"/>
</dbReference>
<evidence type="ECO:0000313" key="14">
    <source>
        <dbReference type="EMBL" id="BBM83815.1"/>
    </source>
</evidence>
<dbReference type="PROSITE" id="PS50889">
    <property type="entry name" value="S4"/>
    <property type="match status" value="1"/>
</dbReference>
<dbReference type="InterPro" id="IPR002305">
    <property type="entry name" value="aa-tRNA-synth_Ic"/>
</dbReference>
<organism evidence="14 15">
    <name type="scientific">Uabimicrobium amorphum</name>
    <dbReference type="NCBI Taxonomy" id="2596890"/>
    <lineage>
        <taxon>Bacteria</taxon>
        <taxon>Pseudomonadati</taxon>
        <taxon>Planctomycetota</taxon>
        <taxon>Candidatus Uabimicrobiia</taxon>
        <taxon>Candidatus Uabimicrobiales</taxon>
        <taxon>Candidatus Uabimicrobiaceae</taxon>
        <taxon>Candidatus Uabimicrobium</taxon>
    </lineage>
</organism>
<evidence type="ECO:0000256" key="6">
    <source>
        <dbReference type="ARBA" id="ARBA00022884"/>
    </source>
</evidence>
<keyword evidence="6 12" id="KW-0694">RNA-binding</keyword>
<dbReference type="OrthoDB" id="9804243at2"/>
<keyword evidence="15" id="KW-1185">Reference proteome</keyword>
<dbReference type="KEGG" id="uam:UABAM_02170"/>
<comment type="subunit">
    <text evidence="11">Homodimer.</text>
</comment>
<dbReference type="InterPro" id="IPR024107">
    <property type="entry name" value="Tyr-tRNA-ligase_bac_1"/>
</dbReference>
<dbReference type="EC" id="6.1.1.1" evidence="11"/>
<dbReference type="GO" id="GO:0006437">
    <property type="term" value="P:tyrosyl-tRNA aminoacylation"/>
    <property type="evidence" value="ECO:0007669"/>
    <property type="project" value="UniProtKB-UniRule"/>
</dbReference>
<evidence type="ECO:0000256" key="2">
    <source>
        <dbReference type="ARBA" id="ARBA00022490"/>
    </source>
</evidence>
<feature type="binding site" evidence="11">
    <location>
        <position position="239"/>
    </location>
    <ligand>
        <name>ATP</name>
        <dbReference type="ChEBI" id="CHEBI:30616"/>
    </ligand>
</feature>
<dbReference type="NCBIfam" id="TIGR00234">
    <property type="entry name" value="tyrS"/>
    <property type="match status" value="1"/>
</dbReference>
<keyword evidence="5 11" id="KW-0067">ATP-binding</keyword>
<dbReference type="GO" id="GO:0004831">
    <property type="term" value="F:tyrosine-tRNA ligase activity"/>
    <property type="evidence" value="ECO:0007669"/>
    <property type="project" value="UniProtKB-UniRule"/>
</dbReference>
<evidence type="ECO:0000256" key="8">
    <source>
        <dbReference type="ARBA" id="ARBA00023146"/>
    </source>
</evidence>
<dbReference type="SUPFAM" id="SSF52374">
    <property type="entry name" value="Nucleotidylyl transferase"/>
    <property type="match status" value="1"/>
</dbReference>
<feature type="binding site" evidence="11">
    <location>
        <position position="41"/>
    </location>
    <ligand>
        <name>L-tyrosine</name>
        <dbReference type="ChEBI" id="CHEBI:58315"/>
    </ligand>
</feature>
<evidence type="ECO:0000256" key="11">
    <source>
        <dbReference type="HAMAP-Rule" id="MF_02006"/>
    </source>
</evidence>
<feature type="domain" description="Tyrosine--tRNA ligase SYY-like C-terminal" evidence="13">
    <location>
        <begin position="334"/>
        <end position="411"/>
    </location>
</feature>
<evidence type="ECO:0000256" key="3">
    <source>
        <dbReference type="ARBA" id="ARBA00022598"/>
    </source>
</evidence>
<dbReference type="PANTHER" id="PTHR11766:SF0">
    <property type="entry name" value="TYROSINE--TRNA LIGASE, MITOCHONDRIAL"/>
    <property type="match status" value="1"/>
</dbReference>
<dbReference type="Gene3D" id="3.10.290.10">
    <property type="entry name" value="RNA-binding S4 domain"/>
    <property type="match status" value="1"/>
</dbReference>
<keyword evidence="2 11" id="KW-0963">Cytoplasm</keyword>
<sequence>MNAFDVLLERGFIATEDDGTPKQVTDMKIRDILEKKSIACYIGFDPTATSLHVGSLVQIMVLAHMQRAGHRPIALVGGGTAMVGDPSGKSEMRKMLTAEDIEQNMAGLKKQLSRFIEFSDDKAIMVNNADWLSPINYIEFLRDYGVHFSINRMLAAESVKLRLEKEQGLSFLEFNYMLLQAFDFLHLIKNNDCILQMGGDDQWGNICAGIDLIRRVERKTGYGITFPLITTASGAKMGKTEKGAVWLDGDLCSPLDYYQFWRNADDRDVKKFLGLFTFLPMDKVNELGELQGKDINEAKRILAFEATKLNHGEEAAKTAQETVEKIWSGDKKGADIPSLEVESSELEEGILAAELFFKLNLTPSKSEAKRLIKKGGASVNDERIQAFDFKITTSHLQEGEILLRAGKKKYAKVVVK</sequence>
<evidence type="ECO:0000256" key="9">
    <source>
        <dbReference type="ARBA" id="ARBA00048248"/>
    </source>
</evidence>
<dbReference type="GO" id="GO:0005524">
    <property type="term" value="F:ATP binding"/>
    <property type="evidence" value="ECO:0007669"/>
    <property type="project" value="UniProtKB-UniRule"/>
</dbReference>
<proteinExistence type="inferred from homology"/>
<feature type="binding site" evidence="11">
    <location>
        <position position="176"/>
    </location>
    <ligand>
        <name>L-tyrosine</name>
        <dbReference type="ChEBI" id="CHEBI:58315"/>
    </ligand>
</feature>
<dbReference type="Pfam" id="PF00579">
    <property type="entry name" value="tRNA-synt_1b"/>
    <property type="match status" value="1"/>
</dbReference>
<comment type="catalytic activity">
    <reaction evidence="9 11">
        <text>tRNA(Tyr) + L-tyrosine + ATP = L-tyrosyl-tRNA(Tyr) + AMP + diphosphate + H(+)</text>
        <dbReference type="Rhea" id="RHEA:10220"/>
        <dbReference type="Rhea" id="RHEA-COMP:9706"/>
        <dbReference type="Rhea" id="RHEA-COMP:9707"/>
        <dbReference type="ChEBI" id="CHEBI:15378"/>
        <dbReference type="ChEBI" id="CHEBI:30616"/>
        <dbReference type="ChEBI" id="CHEBI:33019"/>
        <dbReference type="ChEBI" id="CHEBI:58315"/>
        <dbReference type="ChEBI" id="CHEBI:78442"/>
        <dbReference type="ChEBI" id="CHEBI:78536"/>
        <dbReference type="ChEBI" id="CHEBI:456215"/>
        <dbReference type="EC" id="6.1.1.1"/>
    </reaction>
</comment>
<keyword evidence="7 11" id="KW-0648">Protein biosynthesis</keyword>
<dbReference type="EMBL" id="AP019860">
    <property type="protein sequence ID" value="BBM83815.1"/>
    <property type="molecule type" value="Genomic_DNA"/>
</dbReference>
<dbReference type="AlphaFoldDB" id="A0A5S9INI5"/>
<reference evidence="14 15" key="1">
    <citation type="submission" date="2019-08" db="EMBL/GenBank/DDBJ databases">
        <title>Complete genome sequence of Candidatus Uab amorphum.</title>
        <authorList>
            <person name="Shiratori T."/>
            <person name="Suzuki S."/>
            <person name="Kakizawa Y."/>
            <person name="Ishida K."/>
        </authorList>
    </citation>
    <scope>NUCLEOTIDE SEQUENCE [LARGE SCALE GENOMIC DNA]</scope>
    <source>
        <strain evidence="14 15">SRT547</strain>
    </source>
</reference>
<protein>
    <recommendedName>
        <fullName evidence="11">Tyrosine--tRNA ligase</fullName>
        <ecNumber evidence="11">6.1.1.1</ecNumber>
    </recommendedName>
    <alternativeName>
        <fullName evidence="11">Tyrosyl-tRNA synthetase</fullName>
        <shortName evidence="11">TyrRS</shortName>
    </alternativeName>
</protein>
<feature type="binding site" evidence="11">
    <location>
        <position position="180"/>
    </location>
    <ligand>
        <name>L-tyrosine</name>
        <dbReference type="ChEBI" id="CHEBI:58315"/>
    </ligand>
</feature>
<dbReference type="InterPro" id="IPR054608">
    <property type="entry name" value="SYY-like_C"/>
</dbReference>
<evidence type="ECO:0000256" key="1">
    <source>
        <dbReference type="ARBA" id="ARBA00004496"/>
    </source>
</evidence>
<dbReference type="GO" id="GO:0003723">
    <property type="term" value="F:RNA binding"/>
    <property type="evidence" value="ECO:0007669"/>
    <property type="project" value="UniProtKB-KW"/>
</dbReference>
<dbReference type="CDD" id="cd00805">
    <property type="entry name" value="TyrRS_core"/>
    <property type="match status" value="1"/>
</dbReference>